<proteinExistence type="predicted"/>
<dbReference type="AlphaFoldDB" id="A0A1W2EWU6"/>
<evidence type="ECO:0000313" key="2">
    <source>
        <dbReference type="Proteomes" id="UP000192674"/>
    </source>
</evidence>
<dbReference type="EMBL" id="FWXV01000004">
    <property type="protein sequence ID" value="SMD14151.1"/>
    <property type="molecule type" value="Genomic_DNA"/>
</dbReference>
<dbReference type="PROSITE" id="PS51257">
    <property type="entry name" value="PROKAR_LIPOPROTEIN"/>
    <property type="match status" value="1"/>
</dbReference>
<gene>
    <name evidence="1" type="ORF">SAMN05661093_04979</name>
</gene>
<reference evidence="1 2" key="1">
    <citation type="submission" date="2017-04" db="EMBL/GenBank/DDBJ databases">
        <authorList>
            <person name="Afonso C.L."/>
            <person name="Miller P.J."/>
            <person name="Scott M.A."/>
            <person name="Spackman E."/>
            <person name="Goraichik I."/>
            <person name="Dimitrov K.M."/>
            <person name="Suarez D.L."/>
            <person name="Swayne D.E."/>
        </authorList>
    </citation>
    <scope>NUCLEOTIDE SEQUENCE [LARGE SCALE GENOMIC DNA]</scope>
    <source>
        <strain evidence="1 2">DSM 43828</strain>
    </source>
</reference>
<protein>
    <submittedName>
        <fullName evidence="1">Uncharacterized protein</fullName>
    </submittedName>
</protein>
<accession>A0A1W2EWU6</accession>
<evidence type="ECO:0000313" key="1">
    <source>
        <dbReference type="EMBL" id="SMD14151.1"/>
    </source>
</evidence>
<organism evidence="1 2">
    <name type="scientific">Kibdelosporangium aridum</name>
    <dbReference type="NCBI Taxonomy" id="2030"/>
    <lineage>
        <taxon>Bacteria</taxon>
        <taxon>Bacillati</taxon>
        <taxon>Actinomycetota</taxon>
        <taxon>Actinomycetes</taxon>
        <taxon>Pseudonocardiales</taxon>
        <taxon>Pseudonocardiaceae</taxon>
        <taxon>Kibdelosporangium</taxon>
    </lineage>
</organism>
<keyword evidence="2" id="KW-1185">Reference proteome</keyword>
<dbReference type="Proteomes" id="UP000192674">
    <property type="component" value="Unassembled WGS sequence"/>
</dbReference>
<name>A0A1W2EWU6_KIBAR</name>
<sequence>MSSGYKHWAVEKSWWHGTVTTACGLVLTKPERASWFATECPACRRIRKQLAR</sequence>